<feature type="transmembrane region" description="Helical" evidence="4">
    <location>
        <begin position="337"/>
        <end position="357"/>
    </location>
</feature>
<proteinExistence type="inferred from homology"/>
<comment type="similarity">
    <text evidence="2">Belongs to the major facilitator superfamily. Monocarboxylate porter (TC 2.A.1.13) family.</text>
</comment>
<organism evidence="5 6">
    <name type="scientific">Diaporthe australafricana</name>
    <dbReference type="NCBI Taxonomy" id="127596"/>
    <lineage>
        <taxon>Eukaryota</taxon>
        <taxon>Fungi</taxon>
        <taxon>Dikarya</taxon>
        <taxon>Ascomycota</taxon>
        <taxon>Pezizomycotina</taxon>
        <taxon>Sordariomycetes</taxon>
        <taxon>Sordariomycetidae</taxon>
        <taxon>Diaporthales</taxon>
        <taxon>Diaporthaceae</taxon>
        <taxon>Diaporthe</taxon>
    </lineage>
</organism>
<reference evidence="5 6" key="1">
    <citation type="journal article" date="2024" name="IMA Fungus">
        <title>IMA Genome - F19 : A genome assembly and annotation guide to empower mycologists, including annotated draft genome sequences of Ceratocystis pirilliformis, Diaporthe australafricana, Fusarium ophioides, Paecilomyces lecythidis, and Sporothrix stenoceras.</title>
        <authorList>
            <person name="Aylward J."/>
            <person name="Wilson A.M."/>
            <person name="Visagie C.M."/>
            <person name="Spraker J."/>
            <person name="Barnes I."/>
            <person name="Buitendag C."/>
            <person name="Ceriani C."/>
            <person name="Del Mar Angel L."/>
            <person name="du Plessis D."/>
            <person name="Fuchs T."/>
            <person name="Gasser K."/>
            <person name="Kramer D."/>
            <person name="Li W."/>
            <person name="Munsamy K."/>
            <person name="Piso A."/>
            <person name="Price J.L."/>
            <person name="Sonnekus B."/>
            <person name="Thomas C."/>
            <person name="van der Nest A."/>
            <person name="van Dijk A."/>
            <person name="van Heerden A."/>
            <person name="van Vuuren N."/>
            <person name="Yilmaz N."/>
            <person name="Duong T.A."/>
            <person name="van der Merwe N.A."/>
            <person name="Wingfield M.J."/>
            <person name="Wingfield B.D."/>
        </authorList>
    </citation>
    <scope>NUCLEOTIDE SEQUENCE [LARGE SCALE GENOMIC DNA]</scope>
    <source>
        <strain evidence="5 6">CMW 18300</strain>
    </source>
</reference>
<sequence length="512" mass="55419">MKLNSEKVELQPRPGPALSLASSTPRVSELEDAASTREGDADEFSLVELHHRLELECLPPVDQGKHAYLFLLACFILEALIWGYPFCFGIFSGYYARTPPFEGSTAIANIGTCCSGLMYLCGLPALILNRMFPRWARYSPLIGLFVVCAALFVSAYARNVTELIITQGVFYGVGGAIAYMPCIMYIDEWFVKRKGLAYGIMWSGTGLAGVVLPLILEKLLEVYGYKTTMIIWAVVLFTITAPLAWYIKPRMPPLPVRRLKAFNFRFCLSRRFIMYQLSNTVEAIGFYIPGIYIPIYAAGVLGASQFDTALCILLFNVSSVVGCIVVGWLIDRFHVTTCVMVSTVGATVGTFLLWGCAFNMPMVYVYCVSYGLSAGSFSTTWTGVMREIAGKDMQSSSTPSSLTGGEGGDVAGHGGHGGVGHGGGDAQSPMSEFTGSYSEHVDPIMVFVMLAAGRGFGNVISGPLSQVMYHSMPWKGEAALAYGSGYGSLIVFTAVTALGSGICFLGRRVGWC</sequence>
<evidence type="ECO:0008006" key="7">
    <source>
        <dbReference type="Google" id="ProtNLM"/>
    </source>
</evidence>
<keyword evidence="4" id="KW-0812">Transmembrane</keyword>
<feature type="transmembrane region" description="Helical" evidence="4">
    <location>
        <begin position="106"/>
        <end position="128"/>
    </location>
</feature>
<accession>A0ABR3XGY3</accession>
<dbReference type="Gene3D" id="1.20.1250.20">
    <property type="entry name" value="MFS general substrate transporter like domains"/>
    <property type="match status" value="2"/>
</dbReference>
<feature type="transmembrane region" description="Helical" evidence="4">
    <location>
        <begin position="444"/>
        <end position="465"/>
    </location>
</feature>
<gene>
    <name evidence="5" type="ORF">Daus18300_003292</name>
</gene>
<dbReference type="Pfam" id="PF07690">
    <property type="entry name" value="MFS_1"/>
    <property type="match status" value="1"/>
</dbReference>
<evidence type="ECO:0000313" key="6">
    <source>
        <dbReference type="Proteomes" id="UP001583177"/>
    </source>
</evidence>
<feature type="transmembrane region" description="Helical" evidence="4">
    <location>
        <begin position="196"/>
        <end position="216"/>
    </location>
</feature>
<feature type="transmembrane region" description="Helical" evidence="4">
    <location>
        <begin position="228"/>
        <end position="247"/>
    </location>
</feature>
<feature type="transmembrane region" description="Helical" evidence="4">
    <location>
        <begin position="68"/>
        <end position="94"/>
    </location>
</feature>
<protein>
    <recommendedName>
        <fullName evidence="7">Major facilitator superfamily (MFS) profile domain-containing protein</fullName>
    </recommendedName>
</protein>
<name>A0ABR3XGY3_9PEZI</name>
<evidence type="ECO:0000313" key="5">
    <source>
        <dbReference type="EMBL" id="KAL1875221.1"/>
    </source>
</evidence>
<evidence type="ECO:0000256" key="3">
    <source>
        <dbReference type="SAM" id="MobiDB-lite"/>
    </source>
</evidence>
<comment type="caution">
    <text evidence="5">The sequence shown here is derived from an EMBL/GenBank/DDBJ whole genome shotgun (WGS) entry which is preliminary data.</text>
</comment>
<evidence type="ECO:0000256" key="4">
    <source>
        <dbReference type="SAM" id="Phobius"/>
    </source>
</evidence>
<feature type="transmembrane region" description="Helical" evidence="4">
    <location>
        <begin position="485"/>
        <end position="506"/>
    </location>
</feature>
<dbReference type="PANTHER" id="PTHR11360">
    <property type="entry name" value="MONOCARBOXYLATE TRANSPORTER"/>
    <property type="match status" value="1"/>
</dbReference>
<evidence type="ECO:0000256" key="2">
    <source>
        <dbReference type="ARBA" id="ARBA00006727"/>
    </source>
</evidence>
<dbReference type="EMBL" id="JAWRVE010000020">
    <property type="protein sequence ID" value="KAL1875221.1"/>
    <property type="molecule type" value="Genomic_DNA"/>
</dbReference>
<keyword evidence="4" id="KW-1133">Transmembrane helix</keyword>
<dbReference type="Proteomes" id="UP001583177">
    <property type="component" value="Unassembled WGS sequence"/>
</dbReference>
<dbReference type="SUPFAM" id="SSF103473">
    <property type="entry name" value="MFS general substrate transporter"/>
    <property type="match status" value="1"/>
</dbReference>
<dbReference type="InterPro" id="IPR036259">
    <property type="entry name" value="MFS_trans_sf"/>
</dbReference>
<dbReference type="PANTHER" id="PTHR11360:SF287">
    <property type="entry name" value="MFS MONOCARBOXYLATE TRANSPORTER"/>
    <property type="match status" value="1"/>
</dbReference>
<keyword evidence="6" id="KW-1185">Reference proteome</keyword>
<feature type="transmembrane region" description="Helical" evidence="4">
    <location>
        <begin position="312"/>
        <end position="330"/>
    </location>
</feature>
<feature type="compositionally biased region" description="Basic and acidic residues" evidence="3">
    <location>
        <begin position="1"/>
        <end position="10"/>
    </location>
</feature>
<keyword evidence="4" id="KW-0472">Membrane</keyword>
<feature type="transmembrane region" description="Helical" evidence="4">
    <location>
        <begin position="140"/>
        <end position="157"/>
    </location>
</feature>
<feature type="transmembrane region" description="Helical" evidence="4">
    <location>
        <begin position="163"/>
        <end position="184"/>
    </location>
</feature>
<dbReference type="InterPro" id="IPR011701">
    <property type="entry name" value="MFS"/>
</dbReference>
<feature type="transmembrane region" description="Helical" evidence="4">
    <location>
        <begin position="284"/>
        <end position="306"/>
    </location>
</feature>
<feature type="transmembrane region" description="Helical" evidence="4">
    <location>
        <begin position="363"/>
        <end position="384"/>
    </location>
</feature>
<dbReference type="InterPro" id="IPR050327">
    <property type="entry name" value="Proton-linked_MCT"/>
</dbReference>
<evidence type="ECO:0000256" key="1">
    <source>
        <dbReference type="ARBA" id="ARBA00004141"/>
    </source>
</evidence>
<feature type="region of interest" description="Disordered" evidence="3">
    <location>
        <begin position="1"/>
        <end position="26"/>
    </location>
</feature>
<comment type="subcellular location">
    <subcellularLocation>
        <location evidence="1">Membrane</location>
        <topology evidence="1">Multi-pass membrane protein</topology>
    </subcellularLocation>
</comment>